<proteinExistence type="predicted"/>
<evidence type="ECO:0000313" key="2">
    <source>
        <dbReference type="Proteomes" id="UP000831534"/>
    </source>
</evidence>
<dbReference type="Proteomes" id="UP000831534">
    <property type="component" value="Chromosome"/>
</dbReference>
<evidence type="ECO:0000313" key="1">
    <source>
        <dbReference type="EMBL" id="UOP04654.1"/>
    </source>
</evidence>
<dbReference type="InterPro" id="IPR047741">
    <property type="entry name" value="DIP1984-like"/>
</dbReference>
<reference evidence="1" key="2">
    <citation type="journal article" date="2022" name="Res Sq">
        <title>Evolution of multicellular longitudinally dividing oral cavity symbionts (Neisseriaceae).</title>
        <authorList>
            <person name="Nyongesa S."/>
            <person name="Weber P."/>
            <person name="Bernet E."/>
            <person name="Pullido F."/>
            <person name="Nieckarz M."/>
            <person name="Delaby M."/>
            <person name="Nieves C."/>
            <person name="Viehboeck T."/>
            <person name="Krause N."/>
            <person name="Rivera-Millot A."/>
            <person name="Nakamura A."/>
            <person name="Vischer N."/>
            <person name="VanNieuwenhze M."/>
            <person name="Brun Y."/>
            <person name="Cava F."/>
            <person name="Bulgheresi S."/>
            <person name="Veyrier F."/>
        </authorList>
    </citation>
    <scope>NUCLEOTIDE SEQUENCE</scope>
    <source>
        <strain evidence="1">17694</strain>
    </source>
</reference>
<dbReference type="EMBL" id="CP091521">
    <property type="protein sequence ID" value="UOP04654.1"/>
    <property type="molecule type" value="Genomic_DNA"/>
</dbReference>
<dbReference type="Gene3D" id="6.10.320.10">
    <property type="match status" value="1"/>
</dbReference>
<organism evidence="1 2">
    <name type="scientific">Conchiformibius kuhniae</name>
    <dbReference type="NCBI Taxonomy" id="211502"/>
    <lineage>
        <taxon>Bacteria</taxon>
        <taxon>Pseudomonadati</taxon>
        <taxon>Pseudomonadota</taxon>
        <taxon>Betaproteobacteria</taxon>
        <taxon>Neisseriales</taxon>
        <taxon>Neisseriaceae</taxon>
        <taxon>Conchiformibius</taxon>
    </lineage>
</organism>
<keyword evidence="2" id="KW-1185">Reference proteome</keyword>
<sequence length="46" mass="4977">MLAAVDVKEIRQRADNLAKACRELDLQIQAANWAHDLAVGGVSSID</sequence>
<dbReference type="AlphaFoldDB" id="A0A8T9MU76"/>
<reference evidence="1" key="1">
    <citation type="submission" date="2021-12" db="EMBL/GenBank/DDBJ databases">
        <authorList>
            <person name="Veyrier F.J."/>
        </authorList>
    </citation>
    <scope>NUCLEOTIDE SEQUENCE</scope>
    <source>
        <strain evidence="1">17694</strain>
    </source>
</reference>
<accession>A0A8T9MU76</accession>
<gene>
    <name evidence="1" type="ORF">LVJ77_10670</name>
</gene>
<dbReference type="Pfam" id="PF20935">
    <property type="entry name" value="DUF6847"/>
    <property type="match status" value="1"/>
</dbReference>
<protein>
    <submittedName>
        <fullName evidence="1">Uncharacterized protein</fullName>
    </submittedName>
</protein>
<name>A0A8T9MU76_9NEIS</name>